<sequence length="224" mass="25208">MSEHLVLLSELDESVLDVLKASSPGYTRRIRSSVKDPIEEILGPIIDRSCSSVCNKCADMLQAGKKPTLSLANGLWIGEVPPELKGLSYVEKLLVARVRHNRCIVRVSSSGMNKMIANVISFKHPSHKIYRALPPAIEELDEVLAFTFTGPCAPTEEDFKRTPLLVRRTKVARALEWLKLNHVDYAYLEISYNELERYPESGPPVTVEYRHAETNKRPEATSVH</sequence>
<feature type="non-terminal residue" evidence="1">
    <location>
        <position position="224"/>
    </location>
</feature>
<evidence type="ECO:0000313" key="1">
    <source>
        <dbReference type="EMBL" id="KAH7906418.1"/>
    </source>
</evidence>
<dbReference type="EMBL" id="MU268022">
    <property type="protein sequence ID" value="KAH7906418.1"/>
    <property type="molecule type" value="Genomic_DNA"/>
</dbReference>
<accession>A0ACB8A1B3</accession>
<name>A0ACB8A1B3_9AGAM</name>
<dbReference type="Proteomes" id="UP000790377">
    <property type="component" value="Unassembled WGS sequence"/>
</dbReference>
<keyword evidence="2" id="KW-1185">Reference proteome</keyword>
<organism evidence="1 2">
    <name type="scientific">Hygrophoropsis aurantiaca</name>
    <dbReference type="NCBI Taxonomy" id="72124"/>
    <lineage>
        <taxon>Eukaryota</taxon>
        <taxon>Fungi</taxon>
        <taxon>Dikarya</taxon>
        <taxon>Basidiomycota</taxon>
        <taxon>Agaricomycotina</taxon>
        <taxon>Agaricomycetes</taxon>
        <taxon>Agaricomycetidae</taxon>
        <taxon>Boletales</taxon>
        <taxon>Coniophorineae</taxon>
        <taxon>Hygrophoropsidaceae</taxon>
        <taxon>Hygrophoropsis</taxon>
    </lineage>
</organism>
<evidence type="ECO:0000313" key="2">
    <source>
        <dbReference type="Proteomes" id="UP000790377"/>
    </source>
</evidence>
<reference evidence="1" key="1">
    <citation type="journal article" date="2021" name="New Phytol.">
        <title>Evolutionary innovations through gain and loss of genes in the ectomycorrhizal Boletales.</title>
        <authorList>
            <person name="Wu G."/>
            <person name="Miyauchi S."/>
            <person name="Morin E."/>
            <person name="Kuo A."/>
            <person name="Drula E."/>
            <person name="Varga T."/>
            <person name="Kohler A."/>
            <person name="Feng B."/>
            <person name="Cao Y."/>
            <person name="Lipzen A."/>
            <person name="Daum C."/>
            <person name="Hundley H."/>
            <person name="Pangilinan J."/>
            <person name="Johnson J."/>
            <person name="Barry K."/>
            <person name="LaButti K."/>
            <person name="Ng V."/>
            <person name="Ahrendt S."/>
            <person name="Min B."/>
            <person name="Choi I.G."/>
            <person name="Park H."/>
            <person name="Plett J.M."/>
            <person name="Magnuson J."/>
            <person name="Spatafora J.W."/>
            <person name="Nagy L.G."/>
            <person name="Henrissat B."/>
            <person name="Grigoriev I.V."/>
            <person name="Yang Z.L."/>
            <person name="Xu J."/>
            <person name="Martin F.M."/>
        </authorList>
    </citation>
    <scope>NUCLEOTIDE SEQUENCE</scope>
    <source>
        <strain evidence="1">ATCC 28755</strain>
    </source>
</reference>
<comment type="caution">
    <text evidence="1">The sequence shown here is derived from an EMBL/GenBank/DDBJ whole genome shotgun (WGS) entry which is preliminary data.</text>
</comment>
<gene>
    <name evidence="1" type="ORF">BJ138DRAFT_1016253</name>
</gene>
<protein>
    <submittedName>
        <fullName evidence="1">Uncharacterized protein</fullName>
    </submittedName>
</protein>
<proteinExistence type="predicted"/>